<evidence type="ECO:0000256" key="4">
    <source>
        <dbReference type="ARBA" id="ARBA00022801"/>
    </source>
</evidence>
<evidence type="ECO:0000256" key="1">
    <source>
        <dbReference type="ARBA" id="ARBA00001936"/>
    </source>
</evidence>
<evidence type="ECO:0000256" key="6">
    <source>
        <dbReference type="ARBA" id="ARBA00023211"/>
    </source>
</evidence>
<organism evidence="8 9">
    <name type="scientific">Phytohabitans aurantiacus</name>
    <dbReference type="NCBI Taxonomy" id="3016789"/>
    <lineage>
        <taxon>Bacteria</taxon>
        <taxon>Bacillati</taxon>
        <taxon>Actinomycetota</taxon>
        <taxon>Actinomycetes</taxon>
        <taxon>Micromonosporales</taxon>
        <taxon>Micromonosporaceae</taxon>
    </lineage>
</organism>
<dbReference type="Gene3D" id="3.90.79.10">
    <property type="entry name" value="Nucleoside Triphosphate Pyrophosphohydrolase"/>
    <property type="match status" value="1"/>
</dbReference>
<dbReference type="CDD" id="cd18870">
    <property type="entry name" value="NUDIX_AcylCoAdiphos_Nudt19"/>
    <property type="match status" value="1"/>
</dbReference>
<dbReference type="PANTHER" id="PTHR12318">
    <property type="entry name" value="TESTOSTERONE-REGULATED PROTEIN RP2"/>
    <property type="match status" value="1"/>
</dbReference>
<proteinExistence type="predicted"/>
<dbReference type="PANTHER" id="PTHR12318:SF0">
    <property type="entry name" value="ACYL-COENZYME A DIPHOSPHATASE NUDT19"/>
    <property type="match status" value="1"/>
</dbReference>
<evidence type="ECO:0000259" key="7">
    <source>
        <dbReference type="PROSITE" id="PS51462"/>
    </source>
</evidence>
<accession>A0ABQ5QS46</accession>
<evidence type="ECO:0000256" key="3">
    <source>
        <dbReference type="ARBA" id="ARBA00022723"/>
    </source>
</evidence>
<name>A0ABQ5QS46_9ACTN</name>
<feature type="domain" description="Nudix hydrolase" evidence="7">
    <location>
        <begin position="30"/>
        <end position="224"/>
    </location>
</feature>
<dbReference type="PROSITE" id="PS51462">
    <property type="entry name" value="NUDIX"/>
    <property type="match status" value="1"/>
</dbReference>
<keyword evidence="9" id="KW-1185">Reference proteome</keyword>
<dbReference type="InterPro" id="IPR015797">
    <property type="entry name" value="NUDIX_hydrolase-like_dom_sf"/>
</dbReference>
<keyword evidence="6" id="KW-0464">Manganese</keyword>
<reference evidence="8" key="1">
    <citation type="submission" date="2022-12" db="EMBL/GenBank/DDBJ databases">
        <title>New Phytohabitans aurantiacus sp. RD004123 nov., an actinomycete isolated from soil.</title>
        <authorList>
            <person name="Triningsih D.W."/>
            <person name="Harunari E."/>
            <person name="Igarashi Y."/>
        </authorList>
    </citation>
    <scope>NUCLEOTIDE SEQUENCE</scope>
    <source>
        <strain evidence="8">RD004123</strain>
    </source>
</reference>
<evidence type="ECO:0000256" key="5">
    <source>
        <dbReference type="ARBA" id="ARBA00022842"/>
    </source>
</evidence>
<dbReference type="EMBL" id="BSDI01000010">
    <property type="protein sequence ID" value="GLH97435.1"/>
    <property type="molecule type" value="Genomic_DNA"/>
</dbReference>
<dbReference type="RefSeq" id="WP_281895313.1">
    <property type="nucleotide sequence ID" value="NZ_BSDI01000010.1"/>
</dbReference>
<dbReference type="SUPFAM" id="SSF55811">
    <property type="entry name" value="Nudix"/>
    <property type="match status" value="1"/>
</dbReference>
<comment type="cofactor">
    <cofactor evidence="1">
        <name>Mn(2+)</name>
        <dbReference type="ChEBI" id="CHEBI:29035"/>
    </cofactor>
</comment>
<protein>
    <recommendedName>
        <fullName evidence="7">Nudix hydrolase domain-containing protein</fullName>
    </recommendedName>
</protein>
<dbReference type="InterPro" id="IPR039121">
    <property type="entry name" value="NUDT19"/>
</dbReference>
<dbReference type="InterPro" id="IPR000086">
    <property type="entry name" value="NUDIX_hydrolase_dom"/>
</dbReference>
<sequence length="267" mass="28634">MTDEDGWRLPDALVARAREYAAGGGGPVPVPRVAATVVLLRPADSGFEVYLLRRAASMAFASGMYAFPGGSVDPADATADLAWSGPAPDEWARRLGRSREEAQAVVCAAVREVFEETGVLLAGPGGASDDDRRALVGRELGLAELLSRRGLVLRSDLLGAWARWVTPEFEARRFDTYFFVAALPDDQRAQDVSGEADYTTWMRPAEAVARYEAGELAMLPPTIVMLGQLSAYRMVADVLRAAADRDAAAAVKPRAEVAPDGTVRLKV</sequence>
<keyword evidence="3" id="KW-0479">Metal-binding</keyword>
<gene>
    <name evidence="8" type="ORF">Pa4123_27100</name>
</gene>
<dbReference type="Proteomes" id="UP001144280">
    <property type="component" value="Unassembled WGS sequence"/>
</dbReference>
<comment type="cofactor">
    <cofactor evidence="2">
        <name>Mg(2+)</name>
        <dbReference type="ChEBI" id="CHEBI:18420"/>
    </cofactor>
</comment>
<evidence type="ECO:0000256" key="2">
    <source>
        <dbReference type="ARBA" id="ARBA00001946"/>
    </source>
</evidence>
<evidence type="ECO:0000313" key="9">
    <source>
        <dbReference type="Proteomes" id="UP001144280"/>
    </source>
</evidence>
<comment type="caution">
    <text evidence="8">The sequence shown here is derived from an EMBL/GenBank/DDBJ whole genome shotgun (WGS) entry which is preliminary data.</text>
</comment>
<keyword evidence="5" id="KW-0460">Magnesium</keyword>
<evidence type="ECO:0000313" key="8">
    <source>
        <dbReference type="EMBL" id="GLH97435.1"/>
    </source>
</evidence>
<keyword evidence="4" id="KW-0378">Hydrolase</keyword>